<gene>
    <name evidence="2" type="ORF">B296_00018928</name>
</gene>
<sequence>MHRVDAFGNLLGVCRKLTEGIESLLGWRKGVRQKKTETRWKIIGVAEKLAKSRDGLVMDILIHRRNQEARWEREGRSSEKRPEDLPQDCRRLSEYAGNLGGDQLLTAGKPPKSMGFDLHPKKIGSGYRCASRRRTQKWT</sequence>
<feature type="region of interest" description="Disordered" evidence="1">
    <location>
        <begin position="69"/>
        <end position="88"/>
    </location>
</feature>
<evidence type="ECO:0000313" key="3">
    <source>
        <dbReference type="Proteomes" id="UP000287651"/>
    </source>
</evidence>
<evidence type="ECO:0000256" key="1">
    <source>
        <dbReference type="SAM" id="MobiDB-lite"/>
    </source>
</evidence>
<evidence type="ECO:0000313" key="2">
    <source>
        <dbReference type="EMBL" id="RRT69235.1"/>
    </source>
</evidence>
<comment type="caution">
    <text evidence="2">The sequence shown here is derived from an EMBL/GenBank/DDBJ whole genome shotgun (WGS) entry which is preliminary data.</text>
</comment>
<accession>A0A426ZZ38</accession>
<protein>
    <submittedName>
        <fullName evidence="2">Uncharacterized protein</fullName>
    </submittedName>
</protein>
<dbReference type="Proteomes" id="UP000287651">
    <property type="component" value="Unassembled WGS sequence"/>
</dbReference>
<dbReference type="AlphaFoldDB" id="A0A426ZZ38"/>
<organism evidence="2 3">
    <name type="scientific">Ensete ventricosum</name>
    <name type="common">Abyssinian banana</name>
    <name type="synonym">Musa ensete</name>
    <dbReference type="NCBI Taxonomy" id="4639"/>
    <lineage>
        <taxon>Eukaryota</taxon>
        <taxon>Viridiplantae</taxon>
        <taxon>Streptophyta</taxon>
        <taxon>Embryophyta</taxon>
        <taxon>Tracheophyta</taxon>
        <taxon>Spermatophyta</taxon>
        <taxon>Magnoliopsida</taxon>
        <taxon>Liliopsida</taxon>
        <taxon>Zingiberales</taxon>
        <taxon>Musaceae</taxon>
        <taxon>Ensete</taxon>
    </lineage>
</organism>
<proteinExistence type="predicted"/>
<dbReference type="EMBL" id="AMZH03004408">
    <property type="protein sequence ID" value="RRT69235.1"/>
    <property type="molecule type" value="Genomic_DNA"/>
</dbReference>
<reference evidence="2 3" key="1">
    <citation type="journal article" date="2014" name="Agronomy (Basel)">
        <title>A Draft Genome Sequence for Ensete ventricosum, the Drought-Tolerant Tree Against Hunger.</title>
        <authorList>
            <person name="Harrison J."/>
            <person name="Moore K.A."/>
            <person name="Paszkiewicz K."/>
            <person name="Jones T."/>
            <person name="Grant M."/>
            <person name="Ambacheew D."/>
            <person name="Muzemil S."/>
            <person name="Studholme D.J."/>
        </authorList>
    </citation>
    <scope>NUCLEOTIDE SEQUENCE [LARGE SCALE GENOMIC DNA]</scope>
</reference>
<name>A0A426ZZ38_ENSVE</name>